<comment type="caution">
    <text evidence="1">The sequence shown here is derived from an EMBL/GenBank/DDBJ whole genome shotgun (WGS) entry which is preliminary data.</text>
</comment>
<dbReference type="Proteomes" id="UP001152747">
    <property type="component" value="Unassembled WGS sequence"/>
</dbReference>
<keyword evidence="2" id="KW-1185">Reference proteome</keyword>
<name>A0A9P1IRG4_9PELO</name>
<dbReference type="EMBL" id="CANHGI010000005">
    <property type="protein sequence ID" value="CAI5450723.1"/>
    <property type="molecule type" value="Genomic_DNA"/>
</dbReference>
<dbReference type="AlphaFoldDB" id="A0A9P1IRG4"/>
<organism evidence="1 2">
    <name type="scientific">Caenorhabditis angaria</name>
    <dbReference type="NCBI Taxonomy" id="860376"/>
    <lineage>
        <taxon>Eukaryota</taxon>
        <taxon>Metazoa</taxon>
        <taxon>Ecdysozoa</taxon>
        <taxon>Nematoda</taxon>
        <taxon>Chromadorea</taxon>
        <taxon>Rhabditida</taxon>
        <taxon>Rhabditina</taxon>
        <taxon>Rhabditomorpha</taxon>
        <taxon>Rhabditoidea</taxon>
        <taxon>Rhabditidae</taxon>
        <taxon>Peloderinae</taxon>
        <taxon>Caenorhabditis</taxon>
    </lineage>
</organism>
<evidence type="ECO:0000313" key="2">
    <source>
        <dbReference type="Proteomes" id="UP001152747"/>
    </source>
</evidence>
<sequence length="142" mass="16691">MEEEIFKCVKNLISTRPNSTKLPKLSILPSPKSLETTIEFCENIEECSQKYQQQCGNLLESHKILPDCQFLLFYTHEFSKIFEEHTNLTRSQKCDFWRQSSSSSESCVKQSIESKCDDHREHLQNDFSKHAQLLEEFFCNSE</sequence>
<evidence type="ECO:0000313" key="1">
    <source>
        <dbReference type="EMBL" id="CAI5450723.1"/>
    </source>
</evidence>
<protein>
    <recommendedName>
        <fullName evidence="3">DUF19 domain-containing protein</fullName>
    </recommendedName>
</protein>
<accession>A0A9P1IRG4</accession>
<evidence type="ECO:0008006" key="3">
    <source>
        <dbReference type="Google" id="ProtNLM"/>
    </source>
</evidence>
<proteinExistence type="predicted"/>
<reference evidence="1" key="1">
    <citation type="submission" date="2022-11" db="EMBL/GenBank/DDBJ databases">
        <authorList>
            <person name="Kikuchi T."/>
        </authorList>
    </citation>
    <scope>NUCLEOTIDE SEQUENCE</scope>
    <source>
        <strain evidence="1">PS1010</strain>
    </source>
</reference>
<gene>
    <name evidence="1" type="ORF">CAMP_LOCUS13360</name>
</gene>